<reference evidence="4 5" key="1">
    <citation type="submission" date="2015-04" db="EMBL/GenBank/DDBJ databases">
        <title>Complete Sequence for the Genome of the Thioalkalivibrio versutus D301.</title>
        <authorList>
            <person name="Mu T."/>
            <person name="Zhou J."/>
            <person name="Xu X."/>
        </authorList>
    </citation>
    <scope>NUCLEOTIDE SEQUENCE [LARGE SCALE GENOMIC DNA]</scope>
    <source>
        <strain evidence="4 5">D301</strain>
    </source>
</reference>
<dbReference type="Gene3D" id="3.40.1620.10">
    <property type="entry name" value="YefM-like domain"/>
    <property type="match status" value="1"/>
</dbReference>
<evidence type="ECO:0000256" key="2">
    <source>
        <dbReference type="RuleBase" id="RU362080"/>
    </source>
</evidence>
<organism evidence="4 5">
    <name type="scientific">Thioalkalivibrio versutus</name>
    <dbReference type="NCBI Taxonomy" id="106634"/>
    <lineage>
        <taxon>Bacteria</taxon>
        <taxon>Pseudomonadati</taxon>
        <taxon>Pseudomonadota</taxon>
        <taxon>Gammaproteobacteria</taxon>
        <taxon>Chromatiales</taxon>
        <taxon>Ectothiorhodospiraceae</taxon>
        <taxon>Thioalkalivibrio</taxon>
    </lineage>
</organism>
<dbReference type="PANTHER" id="PTHR33713:SF6">
    <property type="entry name" value="ANTITOXIN YEFM"/>
    <property type="match status" value="1"/>
</dbReference>
<evidence type="ECO:0000313" key="4">
    <source>
        <dbReference type="EMBL" id="AKJ94391.1"/>
    </source>
</evidence>
<gene>
    <name evidence="4" type="ORF">TVD_02945</name>
</gene>
<keyword evidence="5" id="KW-1185">Reference proteome</keyword>
<dbReference type="OrthoDB" id="9802003at2"/>
<dbReference type="EMBL" id="CP011367">
    <property type="protein sequence ID" value="AKJ94391.1"/>
    <property type="molecule type" value="Genomic_DNA"/>
</dbReference>
<accession>A0A0G3G6A3</accession>
<dbReference type="RefSeq" id="WP_019594942.1">
    <property type="nucleotide sequence ID" value="NZ_CP011367.1"/>
</dbReference>
<dbReference type="STRING" id="106634.TVD_02945"/>
<dbReference type="InterPro" id="IPR036165">
    <property type="entry name" value="YefM-like_sf"/>
</dbReference>
<dbReference type="SUPFAM" id="SSF143120">
    <property type="entry name" value="YefM-like"/>
    <property type="match status" value="1"/>
</dbReference>
<dbReference type="Gene3D" id="1.10.1220.170">
    <property type="match status" value="1"/>
</dbReference>
<evidence type="ECO:0000313" key="5">
    <source>
        <dbReference type="Proteomes" id="UP000064201"/>
    </source>
</evidence>
<dbReference type="PATRIC" id="fig|106634.4.peg.597"/>
<sequence length="86" mass="9844">MTTLTATEARKGLFDLIKGVNEQHAIYHIRHRNGDAVLMSEDEYASLIETLELLSEPGFRQEFERGRREADEGDTLGFEEVFGEKQ</sequence>
<comment type="similarity">
    <text evidence="1 2">Belongs to the phD/YefM antitoxin family.</text>
</comment>
<dbReference type="Pfam" id="PF02604">
    <property type="entry name" value="PhdYeFM_antitox"/>
    <property type="match status" value="1"/>
</dbReference>
<feature type="region of interest" description="Disordered" evidence="3">
    <location>
        <begin position="64"/>
        <end position="86"/>
    </location>
</feature>
<comment type="function">
    <text evidence="2">Antitoxin component of a type II toxin-antitoxin (TA) system.</text>
</comment>
<dbReference type="KEGG" id="tvr:TVD_02945"/>
<protein>
    <recommendedName>
        <fullName evidence="2">Antitoxin</fullName>
    </recommendedName>
</protein>
<name>A0A0G3G6A3_9GAMM</name>
<dbReference type="PANTHER" id="PTHR33713">
    <property type="entry name" value="ANTITOXIN YAFN-RELATED"/>
    <property type="match status" value="1"/>
</dbReference>
<dbReference type="InterPro" id="IPR051405">
    <property type="entry name" value="phD/YefM_antitoxin"/>
</dbReference>
<evidence type="ECO:0000256" key="3">
    <source>
        <dbReference type="SAM" id="MobiDB-lite"/>
    </source>
</evidence>
<dbReference type="AlphaFoldDB" id="A0A0G3G6A3"/>
<proteinExistence type="inferred from homology"/>
<dbReference type="InterPro" id="IPR006442">
    <property type="entry name" value="Antitoxin_Phd/YefM"/>
</dbReference>
<dbReference type="NCBIfam" id="TIGR01552">
    <property type="entry name" value="phd_fam"/>
    <property type="match status" value="1"/>
</dbReference>
<dbReference type="Proteomes" id="UP000064201">
    <property type="component" value="Chromosome"/>
</dbReference>
<evidence type="ECO:0000256" key="1">
    <source>
        <dbReference type="ARBA" id="ARBA00009981"/>
    </source>
</evidence>